<name>A0ACB0ZG97_MELEN</name>
<reference evidence="1" key="1">
    <citation type="submission" date="2023-11" db="EMBL/GenBank/DDBJ databases">
        <authorList>
            <person name="Poullet M."/>
        </authorList>
    </citation>
    <scope>NUCLEOTIDE SEQUENCE</scope>
    <source>
        <strain evidence="1">E1834</strain>
    </source>
</reference>
<keyword evidence="2" id="KW-1185">Reference proteome</keyword>
<evidence type="ECO:0000313" key="2">
    <source>
        <dbReference type="Proteomes" id="UP001497535"/>
    </source>
</evidence>
<gene>
    <name evidence="1" type="ORF">MENTE1834_LOCUS24994</name>
</gene>
<sequence length="105" mass="12761">MCLLVKKVVVLFFYKYFGTSSANNKNAFIFSFFFIFISKRIFILFFSVLIKKLLGSYLIRLVSFNKHFIFYLHEYIIFDALLNFIYFKLTIHIHTFLKYFLFVSK</sequence>
<protein>
    <submittedName>
        <fullName evidence="1">Uncharacterized protein</fullName>
    </submittedName>
</protein>
<dbReference type="Proteomes" id="UP001497535">
    <property type="component" value="Unassembled WGS sequence"/>
</dbReference>
<organism evidence="1 2">
    <name type="scientific">Meloidogyne enterolobii</name>
    <name type="common">Root-knot nematode worm</name>
    <name type="synonym">Meloidogyne mayaguensis</name>
    <dbReference type="NCBI Taxonomy" id="390850"/>
    <lineage>
        <taxon>Eukaryota</taxon>
        <taxon>Metazoa</taxon>
        <taxon>Ecdysozoa</taxon>
        <taxon>Nematoda</taxon>
        <taxon>Chromadorea</taxon>
        <taxon>Rhabditida</taxon>
        <taxon>Tylenchina</taxon>
        <taxon>Tylenchomorpha</taxon>
        <taxon>Tylenchoidea</taxon>
        <taxon>Meloidogynidae</taxon>
        <taxon>Meloidogyninae</taxon>
        <taxon>Meloidogyne</taxon>
    </lineage>
</organism>
<proteinExistence type="predicted"/>
<comment type="caution">
    <text evidence="1">The sequence shown here is derived from an EMBL/GenBank/DDBJ whole genome shotgun (WGS) entry which is preliminary data.</text>
</comment>
<accession>A0ACB0ZG97</accession>
<dbReference type="EMBL" id="CAVMJV010000035">
    <property type="protein sequence ID" value="CAK5077960.1"/>
    <property type="molecule type" value="Genomic_DNA"/>
</dbReference>
<evidence type="ECO:0000313" key="1">
    <source>
        <dbReference type="EMBL" id="CAK5077960.1"/>
    </source>
</evidence>